<dbReference type="CDD" id="cd04413">
    <property type="entry name" value="NDPk_I"/>
    <property type="match status" value="1"/>
</dbReference>
<protein>
    <recommendedName>
        <fullName evidence="9">Nucleoside diphosphate kinase</fullName>
        <ecNumber evidence="9">2.7.4.6</ecNumber>
    </recommendedName>
</protein>
<comment type="similarity">
    <text evidence="2 8">Belongs to the NDK family.</text>
</comment>
<dbReference type="SUPFAM" id="SSF54919">
    <property type="entry name" value="Nucleoside diphosphate kinase, NDK"/>
    <property type="match status" value="1"/>
</dbReference>
<evidence type="ECO:0000256" key="4">
    <source>
        <dbReference type="ARBA" id="ARBA00022679"/>
    </source>
</evidence>
<keyword evidence="12" id="KW-1185">Reference proteome</keyword>
<evidence type="ECO:0000313" key="12">
    <source>
        <dbReference type="Proteomes" id="UP000008138"/>
    </source>
</evidence>
<feature type="domain" description="Nucleoside diphosphate kinase-like" evidence="10">
    <location>
        <begin position="2"/>
        <end position="182"/>
    </location>
</feature>
<accession>F2L5S9</accession>
<dbReference type="Pfam" id="PF00334">
    <property type="entry name" value="NDK"/>
    <property type="match status" value="2"/>
</dbReference>
<dbReference type="AlphaFoldDB" id="F2L5S9"/>
<dbReference type="RefSeq" id="WP_013680960.1">
    <property type="nucleotide sequence ID" value="NC_015315.1"/>
</dbReference>
<evidence type="ECO:0000256" key="8">
    <source>
        <dbReference type="PROSITE-ProRule" id="PRU00706"/>
    </source>
</evidence>
<proteinExistence type="inferred from homology"/>
<evidence type="ECO:0000256" key="1">
    <source>
        <dbReference type="ARBA" id="ARBA00001946"/>
    </source>
</evidence>
<dbReference type="SMART" id="SM00562">
    <property type="entry name" value="NDK"/>
    <property type="match status" value="1"/>
</dbReference>
<dbReference type="STRING" id="999630.TUZN_2170"/>
<gene>
    <name evidence="11" type="ordered locus">TUZN_2170</name>
</gene>
<keyword evidence="6 9" id="KW-0418">Kinase</keyword>
<organism evidence="11 12">
    <name type="scientific">Thermoproteus uzoniensis (strain 768-20)</name>
    <dbReference type="NCBI Taxonomy" id="999630"/>
    <lineage>
        <taxon>Archaea</taxon>
        <taxon>Thermoproteota</taxon>
        <taxon>Thermoprotei</taxon>
        <taxon>Thermoproteales</taxon>
        <taxon>Thermoproteaceae</taxon>
        <taxon>Thermoproteus</taxon>
    </lineage>
</organism>
<keyword evidence="3" id="KW-0597">Phosphoprotein</keyword>
<sequence length="184" mass="20814">MIERTLVIVKPDAVKRGLIGEIISRLERAGLRIVAAKMVWASREQMAGFYPSDEAWLRSVGNKTLNSYREMGIDPKAELGTDDPVEIGKMVKGWLVDYMTESPILLMVVEGNHAVSVVRKLVGNTLPYKAEPGTIRGDFSTDSPDLANRERRSIRNLVHASDSPEEARREIAYWFKESEIYSYR</sequence>
<evidence type="ECO:0000256" key="7">
    <source>
        <dbReference type="ARBA" id="ARBA00022840"/>
    </source>
</evidence>
<reference evidence="11 12" key="1">
    <citation type="journal article" date="2011" name="J. Bacteriol.">
        <title>Complete genome sequence of the thermoacidophilic crenarchaeon Thermoproteus uzoniensis 768-20.</title>
        <authorList>
            <person name="Mardanov A.V."/>
            <person name="Gumerov V.M."/>
            <person name="Beletsky A.V."/>
            <person name="Prokofeva M.I."/>
            <person name="Bonch-Osmolovskaya E.A."/>
            <person name="Ravin N.V."/>
            <person name="Skryabin K.G."/>
        </authorList>
    </citation>
    <scope>NUCLEOTIDE SEQUENCE [LARGE SCALE GENOMIC DNA]</scope>
    <source>
        <strain evidence="11 12">768-20</strain>
    </source>
</reference>
<keyword evidence="7 9" id="KW-0067">ATP-binding</keyword>
<evidence type="ECO:0000256" key="9">
    <source>
        <dbReference type="RuleBase" id="RU004013"/>
    </source>
</evidence>
<dbReference type="PROSITE" id="PS51374">
    <property type="entry name" value="NDPK_LIKE"/>
    <property type="match status" value="1"/>
</dbReference>
<reference key="2">
    <citation type="submission" date="2011-03" db="EMBL/GenBank/DDBJ databases">
        <title>Complete genome sequence of the thermoacidophilic crenarchaeon Thermoproteus uzoniensis 768-20.</title>
        <authorList>
            <person name="Mardanov A.V."/>
            <person name="Gumerov V.M."/>
            <person name="Beletsky A.V."/>
            <person name="Prokofeva M.I."/>
            <person name="Bonch-Osmolovskaya E.A."/>
            <person name="Ravin N.V."/>
            <person name="Skryabin K.G."/>
        </authorList>
    </citation>
    <scope>NUCLEOTIDE SEQUENCE</scope>
    <source>
        <strain>768-20</strain>
    </source>
</reference>
<evidence type="ECO:0000256" key="2">
    <source>
        <dbReference type="ARBA" id="ARBA00008142"/>
    </source>
</evidence>
<dbReference type="GO" id="GO:0004550">
    <property type="term" value="F:nucleoside diphosphate kinase activity"/>
    <property type="evidence" value="ECO:0007669"/>
    <property type="project" value="UniProtKB-EC"/>
</dbReference>
<dbReference type="EMBL" id="CP002590">
    <property type="protein sequence ID" value="AEA13625.1"/>
    <property type="molecule type" value="Genomic_DNA"/>
</dbReference>
<dbReference type="KEGG" id="tuz:TUZN_2170"/>
<dbReference type="GeneID" id="10361678"/>
<evidence type="ECO:0000256" key="5">
    <source>
        <dbReference type="ARBA" id="ARBA00022741"/>
    </source>
</evidence>
<dbReference type="InterPro" id="IPR034907">
    <property type="entry name" value="NDK-like_dom"/>
</dbReference>
<dbReference type="PANTHER" id="PTHR11349">
    <property type="entry name" value="NUCLEOSIDE DIPHOSPHATE KINASE"/>
    <property type="match status" value="1"/>
</dbReference>
<evidence type="ECO:0000256" key="3">
    <source>
        <dbReference type="ARBA" id="ARBA00022553"/>
    </source>
</evidence>
<comment type="cofactor">
    <cofactor evidence="1">
        <name>Mg(2+)</name>
        <dbReference type="ChEBI" id="CHEBI:18420"/>
    </cofactor>
</comment>
<dbReference type="Proteomes" id="UP000008138">
    <property type="component" value="Chromosome"/>
</dbReference>
<comment type="catalytic activity">
    <reaction evidence="9">
        <text>a 2'-deoxyribonucleoside 5'-diphosphate + ATP = a 2'-deoxyribonucleoside 5'-triphosphate + ADP</text>
        <dbReference type="Rhea" id="RHEA:44640"/>
        <dbReference type="ChEBI" id="CHEBI:30616"/>
        <dbReference type="ChEBI" id="CHEBI:61560"/>
        <dbReference type="ChEBI" id="CHEBI:73316"/>
        <dbReference type="ChEBI" id="CHEBI:456216"/>
        <dbReference type="EC" id="2.7.4.6"/>
    </reaction>
</comment>
<evidence type="ECO:0000313" key="11">
    <source>
        <dbReference type="EMBL" id="AEA13625.1"/>
    </source>
</evidence>
<dbReference type="Gene3D" id="3.30.70.141">
    <property type="entry name" value="Nucleoside diphosphate kinase-like domain"/>
    <property type="match status" value="1"/>
</dbReference>
<dbReference type="HOGENOM" id="CLU_060216_6_3_2"/>
<keyword evidence="4 9" id="KW-0808">Transferase</keyword>
<dbReference type="GO" id="GO:0005524">
    <property type="term" value="F:ATP binding"/>
    <property type="evidence" value="ECO:0007669"/>
    <property type="project" value="UniProtKB-KW"/>
</dbReference>
<evidence type="ECO:0000256" key="6">
    <source>
        <dbReference type="ARBA" id="ARBA00022777"/>
    </source>
</evidence>
<evidence type="ECO:0000259" key="10">
    <source>
        <dbReference type="SMART" id="SM00562"/>
    </source>
</evidence>
<keyword evidence="5 9" id="KW-0547">Nucleotide-binding</keyword>
<dbReference type="InterPro" id="IPR023005">
    <property type="entry name" value="Nucleoside_diP_kinase_AS"/>
</dbReference>
<dbReference type="eggNOG" id="arCOG04313">
    <property type="taxonomic scope" value="Archaea"/>
</dbReference>
<dbReference type="EC" id="2.7.4.6" evidence="9"/>
<dbReference type="OrthoDB" id="6874at2157"/>
<name>F2L5S9_THEU7</name>
<comment type="caution">
    <text evidence="8">Lacks conserved residue(s) required for the propagation of feature annotation.</text>
</comment>
<dbReference type="PROSITE" id="PS00469">
    <property type="entry name" value="NDPK"/>
    <property type="match status" value="1"/>
</dbReference>
<dbReference type="InterPro" id="IPR036850">
    <property type="entry name" value="NDK-like_dom_sf"/>
</dbReference>